<organism evidence="1 2">
    <name type="scientific">Sporolactobacillus shoreae</name>
    <dbReference type="NCBI Taxonomy" id="1465501"/>
    <lineage>
        <taxon>Bacteria</taxon>
        <taxon>Bacillati</taxon>
        <taxon>Bacillota</taxon>
        <taxon>Bacilli</taxon>
        <taxon>Bacillales</taxon>
        <taxon>Sporolactobacillaceae</taxon>
        <taxon>Sporolactobacillus</taxon>
    </lineage>
</organism>
<dbReference type="InterPro" id="IPR015046">
    <property type="entry name" value="LciA_Immunity-like"/>
</dbReference>
<gene>
    <name evidence="1" type="ORF">E4665_07445</name>
</gene>
<protein>
    <submittedName>
        <fullName evidence="1">Bacteriocin immunity protein</fullName>
    </submittedName>
</protein>
<proteinExistence type="predicted"/>
<keyword evidence="2" id="KW-1185">Reference proteome</keyword>
<comment type="caution">
    <text evidence="1">The sequence shown here is derived from an EMBL/GenBank/DDBJ whole genome shotgun (WGS) entry which is preliminary data.</text>
</comment>
<reference evidence="1 2" key="1">
    <citation type="journal article" date="2015" name="Int. J. Syst. Evol. Microbiol.">
        <title>Sporolactobacillus shoreae sp. nov. and Sporolactobacillus spathodeae sp. nov., two spore-forming lactic acid bacteria isolated from tree barks in Thailand.</title>
        <authorList>
            <person name="Thamacharoensuk T."/>
            <person name="Kitahara M."/>
            <person name="Ohkuma M."/>
            <person name="Thongchul N."/>
            <person name="Tanasupawat S."/>
        </authorList>
    </citation>
    <scope>NUCLEOTIDE SEQUENCE [LARGE SCALE GENOMIC DNA]</scope>
    <source>
        <strain evidence="1 2">BK92</strain>
    </source>
</reference>
<dbReference type="CDD" id="cd21059">
    <property type="entry name" value="LciA-like"/>
    <property type="match status" value="1"/>
</dbReference>
<dbReference type="AlphaFoldDB" id="A0A4Z0GPT6"/>
<dbReference type="RefSeq" id="WP_135348163.1">
    <property type="nucleotide sequence ID" value="NZ_SRJD01000006.1"/>
</dbReference>
<dbReference type="GO" id="GO:0030153">
    <property type="term" value="P:bacteriocin immunity"/>
    <property type="evidence" value="ECO:0007669"/>
    <property type="project" value="InterPro"/>
</dbReference>
<dbReference type="EMBL" id="SRJD01000006">
    <property type="protein sequence ID" value="TGA98686.1"/>
    <property type="molecule type" value="Genomic_DNA"/>
</dbReference>
<dbReference type="Proteomes" id="UP000298347">
    <property type="component" value="Unassembled WGS sequence"/>
</dbReference>
<name>A0A4Z0GPT6_9BACL</name>
<accession>A0A4Z0GPT6</accession>
<dbReference type="Pfam" id="PF08951">
    <property type="entry name" value="EntA_Immun"/>
    <property type="match status" value="1"/>
</dbReference>
<evidence type="ECO:0000313" key="2">
    <source>
        <dbReference type="Proteomes" id="UP000298347"/>
    </source>
</evidence>
<sequence length="91" mass="10317">MKKKNKATALNSVFDLIVDPKVSDIERQSLLKAKEALEKGENDRAVASHLKSELSILAVKQQLSPKMVTFYTELSRQYLGYGERGMINFTR</sequence>
<dbReference type="OrthoDB" id="2296629at2"/>
<evidence type="ECO:0000313" key="1">
    <source>
        <dbReference type="EMBL" id="TGA98686.1"/>
    </source>
</evidence>